<accession>A0AA87MMR2</accession>
<evidence type="ECO:0000313" key="3">
    <source>
        <dbReference type="Proteomes" id="UP000001343"/>
    </source>
</evidence>
<keyword evidence="1" id="KW-0472">Membrane</keyword>
<comment type="caution">
    <text evidence="2">The sequence shown here is derived from an EMBL/GenBank/DDBJ whole genome shotgun (WGS) entry which is preliminary data.</text>
</comment>
<feature type="transmembrane region" description="Helical" evidence="1">
    <location>
        <begin position="6"/>
        <end position="33"/>
    </location>
</feature>
<evidence type="ECO:0000313" key="2">
    <source>
        <dbReference type="EMBL" id="EKR98556.1"/>
    </source>
</evidence>
<reference evidence="2 3" key="1">
    <citation type="journal article" date="2014" name="Int. J. Syst. Evol. Microbiol.">
        <title>Leptospira mayottensis sp. nov., a pathogenic species of the genus Leptospira isolated from humans.</title>
        <authorList>
            <person name="Bourhy P."/>
            <person name="Collet L."/>
            <person name="Brisse S."/>
            <person name="Picardeau M."/>
        </authorList>
    </citation>
    <scope>NUCLEOTIDE SEQUENCE [LARGE SCALE GENOMIC DNA]</scope>
    <source>
        <strain evidence="2 3">200901122</strain>
    </source>
</reference>
<proteinExistence type="predicted"/>
<dbReference type="AlphaFoldDB" id="A0AA87MMR2"/>
<name>A0AA87MMR2_9LEPT</name>
<organism evidence="2 3">
    <name type="scientific">Leptospira mayottensis 200901122</name>
    <dbReference type="NCBI Taxonomy" id="1193010"/>
    <lineage>
        <taxon>Bacteria</taxon>
        <taxon>Pseudomonadati</taxon>
        <taxon>Spirochaetota</taxon>
        <taxon>Spirochaetia</taxon>
        <taxon>Leptospirales</taxon>
        <taxon>Leptospiraceae</taxon>
        <taxon>Leptospira</taxon>
    </lineage>
</organism>
<dbReference type="EMBL" id="AKWM02000078">
    <property type="protein sequence ID" value="EKR98556.1"/>
    <property type="molecule type" value="Genomic_DNA"/>
</dbReference>
<sequence>MNDLEIVKLILMYTFWASIACFFFLGVIVRVVIDYIMFFSSWFNQESHEISLQKNVSEAITYEGEHKERVMAKALLRMAREIDLLREKSK</sequence>
<gene>
    <name evidence="2" type="ORF">LEP1GSC125_1880</name>
</gene>
<evidence type="ECO:0000256" key="1">
    <source>
        <dbReference type="SAM" id="Phobius"/>
    </source>
</evidence>
<protein>
    <submittedName>
        <fullName evidence="2">Uncharacterized protein</fullName>
    </submittedName>
</protein>
<keyword evidence="1" id="KW-1133">Transmembrane helix</keyword>
<keyword evidence="1" id="KW-0812">Transmembrane</keyword>
<dbReference type="RefSeq" id="WP_002764504.1">
    <property type="nucleotide sequence ID" value="NZ_AKWM02000078.1"/>
</dbReference>
<dbReference type="Proteomes" id="UP000001343">
    <property type="component" value="Unassembled WGS sequence"/>
</dbReference>